<dbReference type="AlphaFoldDB" id="A0A060BIK3"/>
<reference evidence="2" key="1">
    <citation type="journal article" date="2013" name="Environ. Microbiol.">
        <title>Seasonally variable intestinal metagenomes of the red palm weevil (Rhynchophorus ferrugineus).</title>
        <authorList>
            <person name="Jia S."/>
            <person name="Zhang X."/>
            <person name="Zhang G."/>
            <person name="Yin A."/>
            <person name="Zhang S."/>
            <person name="Li F."/>
            <person name="Wang L."/>
            <person name="Zhao D."/>
            <person name="Yun Q."/>
            <person name="Tala"/>
            <person name="Wang J."/>
            <person name="Sun G."/>
            <person name="Baabdullah M."/>
            <person name="Yu X."/>
            <person name="Hu S."/>
            <person name="Al-Mssallem I.S."/>
            <person name="Yu J."/>
        </authorList>
    </citation>
    <scope>NUCLEOTIDE SEQUENCE</scope>
</reference>
<proteinExistence type="predicted"/>
<dbReference type="InterPro" id="IPR017853">
    <property type="entry name" value="GH"/>
</dbReference>
<organism evidence="2">
    <name type="scientific">uncultured Kribbella sp</name>
    <dbReference type="NCBI Taxonomy" id="304889"/>
    <lineage>
        <taxon>Bacteria</taxon>
        <taxon>Bacillati</taxon>
        <taxon>Actinomycetota</taxon>
        <taxon>Actinomycetes</taxon>
        <taxon>Propionibacteriales</taxon>
        <taxon>Kribbellaceae</taxon>
        <taxon>Kribbella</taxon>
        <taxon>environmental samples</taxon>
    </lineage>
</organism>
<dbReference type="PANTHER" id="PTHR43576:SF3">
    <property type="entry name" value="ALPHA-L-ARABINOFURANOSIDASE C"/>
    <property type="match status" value="1"/>
</dbReference>
<sequence length="107" mass="11672">MSTLISLHPAFQVGAVSRRLFGSFVEHMGRCVYTGIYEPEHPTATPEGFRGDVLDLVRELGVTTIRYPGGNFVSDYRWEDGIGPQGGSPGTAHAHLALPRDQPVRHG</sequence>
<name>A0A060BIK3_9ACTN</name>
<dbReference type="PANTHER" id="PTHR43576">
    <property type="entry name" value="ALPHA-L-ARABINOFURANOSIDASE C-RELATED"/>
    <property type="match status" value="1"/>
</dbReference>
<dbReference type="GO" id="GO:0000272">
    <property type="term" value="P:polysaccharide catabolic process"/>
    <property type="evidence" value="ECO:0007669"/>
    <property type="project" value="TreeGrafter"/>
</dbReference>
<protein>
    <submittedName>
        <fullName evidence="2">CAZy families GH51 protein</fullName>
    </submittedName>
</protein>
<dbReference type="EMBL" id="KF116618">
    <property type="protein sequence ID" value="AIA83863.1"/>
    <property type="molecule type" value="Genomic_DNA"/>
</dbReference>
<evidence type="ECO:0000313" key="2">
    <source>
        <dbReference type="EMBL" id="AIA83863.1"/>
    </source>
</evidence>
<dbReference type="SUPFAM" id="SSF51445">
    <property type="entry name" value="(Trans)glycosidases"/>
    <property type="match status" value="1"/>
</dbReference>
<evidence type="ECO:0000256" key="1">
    <source>
        <dbReference type="SAM" id="MobiDB-lite"/>
    </source>
</evidence>
<feature type="region of interest" description="Disordered" evidence="1">
    <location>
        <begin position="83"/>
        <end position="107"/>
    </location>
</feature>
<accession>A0A060BIK3</accession>
<dbReference type="Gene3D" id="3.20.20.80">
    <property type="entry name" value="Glycosidases"/>
    <property type="match status" value="1"/>
</dbReference>